<keyword evidence="4 5" id="KW-0539">Nucleus</keyword>
<dbReference type="FunFam" id="1.10.260.40:FF:000001">
    <property type="entry name" value="POU domain protein"/>
    <property type="match status" value="1"/>
</dbReference>
<evidence type="ECO:0000313" key="13">
    <source>
        <dbReference type="Proteomes" id="UP000749559"/>
    </source>
</evidence>
<dbReference type="PROSITE" id="PS50071">
    <property type="entry name" value="HOMEOBOX_2"/>
    <property type="match status" value="1"/>
</dbReference>
<dbReference type="InterPro" id="IPR013847">
    <property type="entry name" value="POU"/>
</dbReference>
<dbReference type="InterPro" id="IPR050255">
    <property type="entry name" value="POU_domain_TF"/>
</dbReference>
<dbReference type="EMBL" id="CAIIXF020000010">
    <property type="protein sequence ID" value="CAH1796718.1"/>
    <property type="molecule type" value="Genomic_DNA"/>
</dbReference>
<evidence type="ECO:0000313" key="12">
    <source>
        <dbReference type="EMBL" id="CAH1796718.1"/>
    </source>
</evidence>
<feature type="DNA-binding region" description="Homeobox" evidence="5">
    <location>
        <begin position="396"/>
        <end position="455"/>
    </location>
</feature>
<keyword evidence="13" id="KW-1185">Reference proteome</keyword>
<evidence type="ECO:0000259" key="10">
    <source>
        <dbReference type="PROSITE" id="PS50071"/>
    </source>
</evidence>
<evidence type="ECO:0000256" key="8">
    <source>
        <dbReference type="SAM" id="Coils"/>
    </source>
</evidence>
<dbReference type="CDD" id="cd00086">
    <property type="entry name" value="homeodomain"/>
    <property type="match status" value="1"/>
</dbReference>
<evidence type="ECO:0000256" key="4">
    <source>
        <dbReference type="ARBA" id="ARBA00023242"/>
    </source>
</evidence>
<keyword evidence="7" id="KW-0804">Transcription</keyword>
<dbReference type="InterPro" id="IPR001356">
    <property type="entry name" value="HD"/>
</dbReference>
<sequence>MEDEASSPNENPGGFNGDTTENGMEKALNLAIQDTRTLAGVSQAQETATAATVQPTMVLGQGGAQIAGSAGLQLPVNLSQQQQPTLIVQNQFGQTIPIAGLPQGVQLTPTQIQQLQEQLQQQTQQLQQTLQLAQQAQQQQQQNQAASTTAVSQSQPILVQAPVAASGTTSSPTQGTTLQAMSQLGQQLLLINPSQLGGLGVGQPQFVQLPNQVFQLVSPSKVQTTQQPQTSTPKTTQVQIAPSPAPLTIQQQKPTNLSFVHPREPATSVSSMQFTASSQGTMAQDQPLSLTLNSEPEEVYDLEELEGFAKSFKQKRIRLGFTQGDVGLAMGKLYGNDFSQTTISRFEALNLSFKNMCKLKPLLQKWLDDADSMTQNPAALSTSPGSLTPDPFGGRRRKKRTSIDSSIRIALEKAFLRNPKPMSEEIQMLGDGLNMEKEVVRVWFCNRRQKEKRINPPTPMSLPTTSISYYNPLSETTKSPTSQSLTIPFGSLTSIVNQSQGGQALTVTSTPMKLTTVPAELQSSINPTLTMASQGINNTQQLSLNQTAQPLTLIATNGTSQLQNST</sequence>
<dbReference type="SUPFAM" id="SSF46689">
    <property type="entry name" value="Homeodomain-like"/>
    <property type="match status" value="1"/>
</dbReference>
<dbReference type="GO" id="GO:0000978">
    <property type="term" value="F:RNA polymerase II cis-regulatory region sequence-specific DNA binding"/>
    <property type="evidence" value="ECO:0007669"/>
    <property type="project" value="TreeGrafter"/>
</dbReference>
<dbReference type="PROSITE" id="PS00035">
    <property type="entry name" value="POU_1"/>
    <property type="match status" value="1"/>
</dbReference>
<dbReference type="Gene3D" id="1.10.10.60">
    <property type="entry name" value="Homeodomain-like"/>
    <property type="match status" value="1"/>
</dbReference>
<dbReference type="Proteomes" id="UP000749559">
    <property type="component" value="Unassembled WGS sequence"/>
</dbReference>
<dbReference type="SMART" id="SM00352">
    <property type="entry name" value="POU"/>
    <property type="match status" value="1"/>
</dbReference>
<evidence type="ECO:0000256" key="2">
    <source>
        <dbReference type="ARBA" id="ARBA00023125"/>
    </source>
</evidence>
<dbReference type="PROSITE" id="PS51179">
    <property type="entry name" value="POU_3"/>
    <property type="match status" value="1"/>
</dbReference>
<dbReference type="GO" id="GO:0005634">
    <property type="term" value="C:nucleus"/>
    <property type="evidence" value="ECO:0007669"/>
    <property type="project" value="UniProtKB-SubCell"/>
</dbReference>
<evidence type="ECO:0000256" key="6">
    <source>
        <dbReference type="RuleBase" id="RU000682"/>
    </source>
</evidence>
<keyword evidence="8" id="KW-0175">Coiled coil</keyword>
<feature type="compositionally biased region" description="Polar residues" evidence="9">
    <location>
        <begin position="1"/>
        <end position="10"/>
    </location>
</feature>
<dbReference type="Pfam" id="PF00046">
    <property type="entry name" value="Homeodomain"/>
    <property type="match status" value="1"/>
</dbReference>
<dbReference type="OrthoDB" id="6358449at2759"/>
<feature type="region of interest" description="Disordered" evidence="9">
    <location>
        <begin position="374"/>
        <end position="401"/>
    </location>
</feature>
<evidence type="ECO:0000256" key="9">
    <source>
        <dbReference type="SAM" id="MobiDB-lite"/>
    </source>
</evidence>
<keyword evidence="2 5" id="KW-0238">DNA-binding</keyword>
<comment type="caution">
    <text evidence="12">The sequence shown here is derived from an EMBL/GenBank/DDBJ whole genome shotgun (WGS) entry which is preliminary data.</text>
</comment>
<dbReference type="AlphaFoldDB" id="A0A8S4PRS0"/>
<gene>
    <name evidence="12" type="ORF">OFUS_LOCUS21100</name>
</gene>
<comment type="subcellular location">
    <subcellularLocation>
        <location evidence="1 5 6">Nucleus</location>
    </subcellularLocation>
</comment>
<dbReference type="Pfam" id="PF00157">
    <property type="entry name" value="Pou"/>
    <property type="match status" value="1"/>
</dbReference>
<feature type="region of interest" description="Disordered" evidence="9">
    <location>
        <begin position="1"/>
        <end position="22"/>
    </location>
</feature>
<dbReference type="GO" id="GO:0000981">
    <property type="term" value="F:DNA-binding transcription factor activity, RNA polymerase II-specific"/>
    <property type="evidence" value="ECO:0007669"/>
    <property type="project" value="TreeGrafter"/>
</dbReference>
<dbReference type="PROSITE" id="PS00465">
    <property type="entry name" value="POU_2"/>
    <property type="match status" value="1"/>
</dbReference>
<comment type="similarity">
    <text evidence="7">Belongs to the POU transcription factor family.</text>
</comment>
<evidence type="ECO:0000256" key="7">
    <source>
        <dbReference type="RuleBase" id="RU361194"/>
    </source>
</evidence>
<dbReference type="PANTHER" id="PTHR11636:SF76">
    <property type="entry name" value="PROTEIN NUBBIN"/>
    <property type="match status" value="1"/>
</dbReference>
<dbReference type="InterPro" id="IPR009057">
    <property type="entry name" value="Homeodomain-like_sf"/>
</dbReference>
<dbReference type="SMART" id="SM00389">
    <property type="entry name" value="HOX"/>
    <property type="match status" value="1"/>
</dbReference>
<evidence type="ECO:0000256" key="5">
    <source>
        <dbReference type="PROSITE-ProRule" id="PRU00108"/>
    </source>
</evidence>
<dbReference type="PANTHER" id="PTHR11636">
    <property type="entry name" value="POU DOMAIN"/>
    <property type="match status" value="1"/>
</dbReference>
<evidence type="ECO:0000256" key="3">
    <source>
        <dbReference type="ARBA" id="ARBA00023155"/>
    </source>
</evidence>
<feature type="domain" description="Homeobox" evidence="10">
    <location>
        <begin position="394"/>
        <end position="454"/>
    </location>
</feature>
<organism evidence="12 13">
    <name type="scientific">Owenia fusiformis</name>
    <name type="common">Polychaete worm</name>
    <dbReference type="NCBI Taxonomy" id="6347"/>
    <lineage>
        <taxon>Eukaryota</taxon>
        <taxon>Metazoa</taxon>
        <taxon>Spiralia</taxon>
        <taxon>Lophotrochozoa</taxon>
        <taxon>Annelida</taxon>
        <taxon>Polychaeta</taxon>
        <taxon>Sedentaria</taxon>
        <taxon>Canalipalpata</taxon>
        <taxon>Sabellida</taxon>
        <taxon>Oweniida</taxon>
        <taxon>Oweniidae</taxon>
        <taxon>Owenia</taxon>
    </lineage>
</organism>
<accession>A0A8S4PRS0</accession>
<evidence type="ECO:0000256" key="1">
    <source>
        <dbReference type="ARBA" id="ARBA00004123"/>
    </source>
</evidence>
<dbReference type="PRINTS" id="PR00028">
    <property type="entry name" value="POUDOMAIN"/>
</dbReference>
<proteinExistence type="inferred from homology"/>
<reference evidence="12" key="1">
    <citation type="submission" date="2022-03" db="EMBL/GenBank/DDBJ databases">
        <authorList>
            <person name="Martin C."/>
        </authorList>
    </citation>
    <scope>NUCLEOTIDE SEQUENCE</scope>
</reference>
<protein>
    <recommendedName>
        <fullName evidence="7">POU domain protein</fullName>
    </recommendedName>
</protein>
<dbReference type="InterPro" id="IPR010982">
    <property type="entry name" value="Lambda_DNA-bd_dom_sf"/>
</dbReference>
<name>A0A8S4PRS0_OWEFU</name>
<dbReference type="InterPro" id="IPR000327">
    <property type="entry name" value="POU_dom"/>
</dbReference>
<feature type="domain" description="POU-specific" evidence="11">
    <location>
        <begin position="297"/>
        <end position="371"/>
    </location>
</feature>
<keyword evidence="3 5" id="KW-0371">Homeobox</keyword>
<feature type="coiled-coil region" evidence="8">
    <location>
        <begin position="112"/>
        <end position="143"/>
    </location>
</feature>
<dbReference type="SUPFAM" id="SSF47413">
    <property type="entry name" value="lambda repressor-like DNA-binding domains"/>
    <property type="match status" value="1"/>
</dbReference>
<feature type="compositionally biased region" description="Polar residues" evidence="9">
    <location>
        <begin position="374"/>
        <end position="386"/>
    </location>
</feature>
<evidence type="ECO:0000259" key="11">
    <source>
        <dbReference type="PROSITE" id="PS51179"/>
    </source>
</evidence>
<dbReference type="Gene3D" id="1.10.260.40">
    <property type="entry name" value="lambda repressor-like DNA-binding domains"/>
    <property type="match status" value="1"/>
</dbReference>